<reference evidence="2 3" key="1">
    <citation type="submission" date="2019-03" db="EMBL/GenBank/DDBJ databases">
        <title>Single cell metagenomics reveals metabolic interactions within the superorganism composed of flagellate Streblomastix strix and complex community of Bacteroidetes bacteria on its surface.</title>
        <authorList>
            <person name="Treitli S.C."/>
            <person name="Kolisko M."/>
            <person name="Husnik F."/>
            <person name="Keeling P."/>
            <person name="Hampl V."/>
        </authorList>
    </citation>
    <scope>NUCLEOTIDE SEQUENCE [LARGE SCALE GENOMIC DNA]</scope>
    <source>
        <strain evidence="2">ST1C</strain>
    </source>
</reference>
<organism evidence="2 3">
    <name type="scientific">Streblomastix strix</name>
    <dbReference type="NCBI Taxonomy" id="222440"/>
    <lineage>
        <taxon>Eukaryota</taxon>
        <taxon>Metamonada</taxon>
        <taxon>Preaxostyla</taxon>
        <taxon>Oxymonadida</taxon>
        <taxon>Streblomastigidae</taxon>
        <taxon>Streblomastix</taxon>
    </lineage>
</organism>
<dbReference type="Proteomes" id="UP000324800">
    <property type="component" value="Unassembled WGS sequence"/>
</dbReference>
<gene>
    <name evidence="2" type="ORF">EZS28_020966</name>
</gene>
<evidence type="ECO:0000256" key="1">
    <source>
        <dbReference type="SAM" id="MobiDB-lite"/>
    </source>
</evidence>
<comment type="caution">
    <text evidence="2">The sequence shown here is derived from an EMBL/GenBank/DDBJ whole genome shotgun (WGS) entry which is preliminary data.</text>
</comment>
<sequence>MNLLTIKEKEKEKMMGIKGRMFQMILMSEIVLLFLIGEGRIEDEYDYLEYKGGDDVVIVGMENILRRDFDPILYALLLSYSLQLIDDVELDGVYCNDECDYVYYQEIDIMGEGEREREGEGDDQEEGKLLID</sequence>
<name>A0A5J4VLI8_9EUKA</name>
<protein>
    <submittedName>
        <fullName evidence="2">Uncharacterized protein</fullName>
    </submittedName>
</protein>
<proteinExistence type="predicted"/>
<accession>A0A5J4VLI8</accession>
<evidence type="ECO:0000313" key="2">
    <source>
        <dbReference type="EMBL" id="KAA6383507.1"/>
    </source>
</evidence>
<feature type="region of interest" description="Disordered" evidence="1">
    <location>
        <begin position="113"/>
        <end position="132"/>
    </location>
</feature>
<evidence type="ECO:0000313" key="3">
    <source>
        <dbReference type="Proteomes" id="UP000324800"/>
    </source>
</evidence>
<dbReference type="EMBL" id="SNRW01006209">
    <property type="protein sequence ID" value="KAA6383507.1"/>
    <property type="molecule type" value="Genomic_DNA"/>
</dbReference>
<dbReference type="AlphaFoldDB" id="A0A5J4VLI8"/>